<keyword evidence="3" id="KW-0812">Transmembrane</keyword>
<sequence length="367" mass="42451">MAYSSTSQYEFINAKLRARIGLMRESHLIDDLMKANSVVEAVHSLRDGSYKDVAKAYDETGDLQQMELVLLKKEIEMYHGIAKLLRGSTSDFVRTLLGKIEVENLKNAIRLWFSSVIRLHSIRYRSEYLFKEKIVSDINWTGLINAVSWDGVVSSLGKSPYAAVLRNFSQEDIQQQGVFYLESALDCEWYRQILEKSEQLSPVDRKIVQEVFKVEIDLNNILMLIRFGWYHKLDKEHLQSLLFPWGRIYRSNNVKTFLAMSPGDRDPVVLLQQYYPDLVESIQKVSTESKEGAHSDELLAKATLKIEHYLQQKRSKEYHYILAGDPFTIGIALAYFFLYTSEDSMIKAILNGKYYGYSEEYIRGVLA</sequence>
<protein>
    <submittedName>
        <fullName evidence="4">Archaeal/vacuolar-type H+-ATPase subunit C</fullName>
    </submittedName>
</protein>
<reference evidence="4 5" key="1">
    <citation type="submission" date="2011-11" db="EMBL/GenBank/DDBJ databases">
        <title>Complete sequence of Spirochaeta sp. grapes.</title>
        <authorList>
            <consortium name="US DOE Joint Genome Institute"/>
            <person name="Lucas S."/>
            <person name="Han J."/>
            <person name="Lapidus A."/>
            <person name="Cheng J.-F."/>
            <person name="Goodwin L."/>
            <person name="Pitluck S."/>
            <person name="Peters L."/>
            <person name="Ovchinnikova G."/>
            <person name="Munk A.C."/>
            <person name="Detter J.C."/>
            <person name="Han C."/>
            <person name="Tapia R."/>
            <person name="Land M."/>
            <person name="Hauser L."/>
            <person name="Kyrpides N."/>
            <person name="Ivanova N."/>
            <person name="Pagani I."/>
            <person name="Ritalahtilisa K."/>
            <person name="Loeffler F."/>
            <person name="Woyke T."/>
        </authorList>
    </citation>
    <scope>NUCLEOTIDE SEQUENCE [LARGE SCALE GENOMIC DNA]</scope>
    <source>
        <strain evidence="5">ATCC BAA-1885 / DSM 22778 / Grapes</strain>
    </source>
</reference>
<dbReference type="KEGG" id="sgp:SpiGrapes_0743"/>
<keyword evidence="2" id="KW-0406">Ion transport</keyword>
<dbReference type="RefSeq" id="WP_014269428.1">
    <property type="nucleotide sequence ID" value="NC_016633.1"/>
</dbReference>
<accession>G8QYL6</accession>
<dbReference type="OrthoDB" id="368979at2"/>
<dbReference type="HOGENOM" id="CLU_760542_0_0_12"/>
<dbReference type="GO" id="GO:0046961">
    <property type="term" value="F:proton-transporting ATPase activity, rotational mechanism"/>
    <property type="evidence" value="ECO:0007669"/>
    <property type="project" value="InterPro"/>
</dbReference>
<evidence type="ECO:0000256" key="1">
    <source>
        <dbReference type="ARBA" id="ARBA00022448"/>
    </source>
</evidence>
<keyword evidence="3" id="KW-0472">Membrane</keyword>
<dbReference type="PANTHER" id="PTHR38682">
    <property type="entry name" value="V-TYPE ATP SYNTHASE SUBUNIT C"/>
    <property type="match status" value="1"/>
</dbReference>
<evidence type="ECO:0000313" key="5">
    <source>
        <dbReference type="Proteomes" id="UP000005632"/>
    </source>
</evidence>
<dbReference type="AlphaFoldDB" id="G8QYL6"/>
<dbReference type="PANTHER" id="PTHR38682:SF1">
    <property type="entry name" value="V-TYPE ATP SYNTHASE SUBUNIT C"/>
    <property type="match status" value="1"/>
</dbReference>
<organism evidence="4 5">
    <name type="scientific">Sphaerochaeta pleomorpha (strain ATCC BAA-1885 / DSM 22778 / Grapes)</name>
    <dbReference type="NCBI Taxonomy" id="158190"/>
    <lineage>
        <taxon>Bacteria</taxon>
        <taxon>Pseudomonadati</taxon>
        <taxon>Spirochaetota</taxon>
        <taxon>Spirochaetia</taxon>
        <taxon>Spirochaetales</taxon>
        <taxon>Sphaerochaetaceae</taxon>
        <taxon>Sphaerochaeta</taxon>
    </lineage>
</organism>
<gene>
    <name evidence="4" type="ordered locus">SpiGrapes_0743</name>
</gene>
<dbReference type="InterPro" id="IPR036079">
    <property type="entry name" value="ATPase_csu/dsu_sf"/>
</dbReference>
<dbReference type="InterPro" id="IPR002843">
    <property type="entry name" value="ATPase_V0-cplx_csu/dsu"/>
</dbReference>
<keyword evidence="3" id="KW-1133">Transmembrane helix</keyword>
<feature type="transmembrane region" description="Helical" evidence="3">
    <location>
        <begin position="318"/>
        <end position="338"/>
    </location>
</feature>
<name>G8QYL6_SPHPG</name>
<evidence type="ECO:0000256" key="2">
    <source>
        <dbReference type="ARBA" id="ARBA00023065"/>
    </source>
</evidence>
<keyword evidence="1" id="KW-0813">Transport</keyword>
<dbReference type="STRING" id="158190.SpiGrapes_0743"/>
<dbReference type="InterPro" id="IPR044911">
    <property type="entry name" value="V-type_ATPase_csu/dsu_dom_3"/>
</dbReference>
<dbReference type="Gene3D" id="1.10.132.50">
    <property type="entry name" value="ATP synthase (C/AC39) subunit, domain 3"/>
    <property type="match status" value="3"/>
</dbReference>
<dbReference type="Proteomes" id="UP000005632">
    <property type="component" value="Chromosome"/>
</dbReference>
<dbReference type="SUPFAM" id="SSF103486">
    <property type="entry name" value="V-type ATP synthase subunit C"/>
    <property type="match status" value="1"/>
</dbReference>
<evidence type="ECO:0000256" key="3">
    <source>
        <dbReference type="SAM" id="Phobius"/>
    </source>
</evidence>
<proteinExistence type="predicted"/>
<evidence type="ECO:0000313" key="4">
    <source>
        <dbReference type="EMBL" id="AEV28579.1"/>
    </source>
</evidence>
<dbReference type="InterPro" id="IPR050873">
    <property type="entry name" value="V-ATPase_V0D/AC39_subunit"/>
</dbReference>
<dbReference type="EMBL" id="CP003155">
    <property type="protein sequence ID" value="AEV28579.1"/>
    <property type="molecule type" value="Genomic_DNA"/>
</dbReference>
<dbReference type="eggNOG" id="COG1527">
    <property type="taxonomic scope" value="Bacteria"/>
</dbReference>
<dbReference type="Pfam" id="PF01992">
    <property type="entry name" value="vATP-synt_AC39"/>
    <property type="match status" value="1"/>
</dbReference>
<keyword evidence="5" id="KW-1185">Reference proteome</keyword>